<reference evidence="5" key="2">
    <citation type="submission" date="2018-12" db="UniProtKB">
        <authorList>
            <consortium name="WormBaseParasite"/>
        </authorList>
    </citation>
    <scope>IDENTIFICATION</scope>
    <source>
        <strain evidence="5">Puerto Rican</strain>
    </source>
</reference>
<accession>A0A3Q0KED5</accession>
<protein>
    <submittedName>
        <fullName evidence="5">Putative hepatoma up-regulated protein</fullName>
    </submittedName>
</protein>
<dbReference type="PANTHER" id="PTHR12353">
    <property type="entry name" value="DISKS LARGE-ASSOCIATED PROTEIN DAP SAP90/PSD-95-ASSOCIATED PROTEIN"/>
    <property type="match status" value="1"/>
</dbReference>
<dbReference type="InterPro" id="IPR005026">
    <property type="entry name" value="SAPAP"/>
</dbReference>
<name>A0A3Q0KED5_SCHMA</name>
<comment type="similarity">
    <text evidence="1">Belongs to the SAPAP family.</text>
</comment>
<dbReference type="GO" id="GO:0099572">
    <property type="term" value="C:postsynaptic specialization"/>
    <property type="evidence" value="ECO:0007669"/>
    <property type="project" value="TreeGrafter"/>
</dbReference>
<feature type="coiled-coil region" evidence="2">
    <location>
        <begin position="814"/>
        <end position="841"/>
    </location>
</feature>
<feature type="region of interest" description="Disordered" evidence="3">
    <location>
        <begin position="496"/>
        <end position="545"/>
    </location>
</feature>
<dbReference type="PANTHER" id="PTHR12353:SF31">
    <property type="entry name" value="LD44824P"/>
    <property type="match status" value="1"/>
</dbReference>
<proteinExistence type="inferred from homology"/>
<dbReference type="GO" id="GO:0098978">
    <property type="term" value="C:glutamatergic synapse"/>
    <property type="evidence" value="ECO:0007669"/>
    <property type="project" value="TreeGrafter"/>
</dbReference>
<dbReference type="STRING" id="6183.A0A3Q0KED5"/>
<dbReference type="InParanoid" id="A0A3Q0KED5"/>
<keyword evidence="2" id="KW-0175">Coiled coil</keyword>
<organism evidence="4 5">
    <name type="scientific">Schistosoma mansoni</name>
    <name type="common">Blood fluke</name>
    <dbReference type="NCBI Taxonomy" id="6183"/>
    <lineage>
        <taxon>Eukaryota</taxon>
        <taxon>Metazoa</taxon>
        <taxon>Spiralia</taxon>
        <taxon>Lophotrochozoa</taxon>
        <taxon>Platyhelminthes</taxon>
        <taxon>Trematoda</taxon>
        <taxon>Digenea</taxon>
        <taxon>Strigeidida</taxon>
        <taxon>Schistosomatoidea</taxon>
        <taxon>Schistosomatidae</taxon>
        <taxon>Schistosoma</taxon>
    </lineage>
</organism>
<feature type="compositionally biased region" description="Polar residues" evidence="3">
    <location>
        <begin position="93"/>
        <end position="115"/>
    </location>
</feature>
<dbReference type="Pfam" id="PF03359">
    <property type="entry name" value="GKAP"/>
    <property type="match status" value="1"/>
</dbReference>
<dbReference type="AlphaFoldDB" id="A0A3Q0KED5"/>
<feature type="region of interest" description="Disordered" evidence="3">
    <location>
        <begin position="93"/>
        <end position="119"/>
    </location>
</feature>
<evidence type="ECO:0000313" key="5">
    <source>
        <dbReference type="WBParaSite" id="Smp_035090.1"/>
    </source>
</evidence>
<evidence type="ECO:0000313" key="4">
    <source>
        <dbReference type="Proteomes" id="UP000008854"/>
    </source>
</evidence>
<evidence type="ECO:0000256" key="1">
    <source>
        <dbReference type="ARBA" id="ARBA00008839"/>
    </source>
</evidence>
<reference evidence="4" key="1">
    <citation type="journal article" date="2012" name="PLoS Negl. Trop. Dis.">
        <title>A systematically improved high quality genome and transcriptome of the human blood fluke Schistosoma mansoni.</title>
        <authorList>
            <person name="Protasio A.V."/>
            <person name="Tsai I.J."/>
            <person name="Babbage A."/>
            <person name="Nichol S."/>
            <person name="Hunt M."/>
            <person name="Aslett M.A."/>
            <person name="De Silva N."/>
            <person name="Velarde G.S."/>
            <person name="Anderson T.J."/>
            <person name="Clark R.C."/>
            <person name="Davidson C."/>
            <person name="Dillon G.P."/>
            <person name="Holroyd N.E."/>
            <person name="LoVerde P.T."/>
            <person name="Lloyd C."/>
            <person name="McQuillan J."/>
            <person name="Oliveira G."/>
            <person name="Otto T.D."/>
            <person name="Parker-Manuel S.J."/>
            <person name="Quail M.A."/>
            <person name="Wilson R.A."/>
            <person name="Zerlotini A."/>
            <person name="Dunne D.W."/>
            <person name="Berriman M."/>
        </authorList>
    </citation>
    <scope>NUCLEOTIDE SEQUENCE [LARGE SCALE GENOMIC DNA]</scope>
    <source>
        <strain evidence="4">Puerto Rican</strain>
    </source>
</reference>
<dbReference type="GO" id="GO:0060090">
    <property type="term" value="F:molecular adaptor activity"/>
    <property type="evidence" value="ECO:0007669"/>
    <property type="project" value="TreeGrafter"/>
</dbReference>
<sequence length="860" mass="95056">MQGNTEISGKDDLCINPNRRNLLQSEVVSFFTPVADKLRLKDSQSVHRPRLDIVEEKPRTKTIVVRLSSPGMSEGVQTLDHKNSVGVITEFQPTEASRTKSPISSPTITNGSVPHQESEPNILYKDTNTKRPSVPCISSHTPNRKSLFTNLIRRLSTPRNKTSRTDNSSVLLTKGETGMLRSDSGSSNPSPRKLRRWFTKRMWKSAKLSDQLHGTQCSTNSQPSLTSVDPVLEIQYAHSAVGDLSEELQSATQDFGSAPVPHKLIFMPHPTKSPSPHSQNVCSQNSSYKVTARDAGIDYNIHVSMQSELNDRMETEVKSSPNCSPSSLFCTTGVHSPVASSPLLSAVTRGNSIRSVGNEIHHFGVPFHHNINNIEPNNLRRSEALISQSCAKLPQSVASQYPTSPLAVCSYTPSYLSASVAAFGYSKYYSASKSIHNLVHMETSPLVIQHAVGHKLSIPRSHSRTSGIKNEAVTSSISSTVTNAFDEKSRIVGKMCGDPGSNLEDSQSSCRRTESGRDGVCNSSTENVKLRRKRTTSNTNNTDDQEHWNRSSLIMLAVAHASPRGRVVTPTTVLNKPFFPSLSDSITAYSEVNESKGELNTSIQHKTELVDTLSSSTELPSEGNSFLITNSIKDKQSLNTDYTTLSNESEIKMDGNFYLQQVDQTEKELLNKVCEIETDLNNEVDLNDEVSGLLRTASGKARLLISEKFCQFRALCHQNLAWENSKTVGVDNNFVNEPNTLVTLVSDLDGFWAMVSLQVDDIRGLFKQVDSLRANNWQPVDNSLSATQNISVGDSISSEKRKLNRKVTKSTLSKQNNTIARQQARERLEHAKRNMQLKNLNSSHDDKSTLNITENKLIFV</sequence>
<keyword evidence="4" id="KW-1185">Reference proteome</keyword>
<dbReference type="Proteomes" id="UP000008854">
    <property type="component" value="Unassembled WGS sequence"/>
</dbReference>
<dbReference type="GO" id="GO:0023052">
    <property type="term" value="P:signaling"/>
    <property type="evidence" value="ECO:0007669"/>
    <property type="project" value="InterPro"/>
</dbReference>
<dbReference type="WBParaSite" id="Smp_035090.1">
    <property type="protein sequence ID" value="Smp_035090.1"/>
    <property type="gene ID" value="Smp_035090"/>
</dbReference>
<evidence type="ECO:0000256" key="3">
    <source>
        <dbReference type="SAM" id="MobiDB-lite"/>
    </source>
</evidence>
<evidence type="ECO:0000256" key="2">
    <source>
        <dbReference type="SAM" id="Coils"/>
    </source>
</evidence>